<sequence>MTRATRHFSILPLLLVSTVTAAAVPQQRTTIETVVETVTRRLVHYLQPQCQCSQVAECKKEAMGSVADCFEQCDGKLEKFRAQTSLSLTDCFAKNVNNAVDADECLFKGMKDFCRSDGERRFIRPANFSAAVGSPLQMAPTASEIPDVPMFKRALEQFNVFQDFFGCTKQCVHRQMTACFARKRCAVVIPPQETLKPIYEKCNAHTPQMSLSLLNTCQCLAHRKRVTSLYGICPIISNPLFIEN</sequence>
<organism evidence="2 3">
    <name type="scientific">Pristionchus entomophagus</name>
    <dbReference type="NCBI Taxonomy" id="358040"/>
    <lineage>
        <taxon>Eukaryota</taxon>
        <taxon>Metazoa</taxon>
        <taxon>Ecdysozoa</taxon>
        <taxon>Nematoda</taxon>
        <taxon>Chromadorea</taxon>
        <taxon>Rhabditida</taxon>
        <taxon>Rhabditina</taxon>
        <taxon>Diplogasteromorpha</taxon>
        <taxon>Diplogasteroidea</taxon>
        <taxon>Neodiplogasteridae</taxon>
        <taxon>Pristionchus</taxon>
    </lineage>
</organism>
<dbReference type="PANTHER" id="PTHR34401:SF6">
    <property type="entry name" value="DUF19 DOMAIN-CONTAINING PROTEIN"/>
    <property type="match status" value="1"/>
</dbReference>
<dbReference type="Proteomes" id="UP001432027">
    <property type="component" value="Unassembled WGS sequence"/>
</dbReference>
<dbReference type="EMBL" id="BTSX01000004">
    <property type="protein sequence ID" value="GMS97756.1"/>
    <property type="molecule type" value="Genomic_DNA"/>
</dbReference>
<evidence type="ECO:0000313" key="2">
    <source>
        <dbReference type="EMBL" id="GMS97756.1"/>
    </source>
</evidence>
<accession>A0AAV5TTM5</accession>
<name>A0AAV5TTM5_9BILA</name>
<reference evidence="2" key="1">
    <citation type="submission" date="2023-10" db="EMBL/GenBank/DDBJ databases">
        <title>Genome assembly of Pristionchus species.</title>
        <authorList>
            <person name="Yoshida K."/>
            <person name="Sommer R.J."/>
        </authorList>
    </citation>
    <scope>NUCLEOTIDE SEQUENCE</scope>
    <source>
        <strain evidence="2">RS0144</strain>
    </source>
</reference>
<feature type="signal peptide" evidence="1">
    <location>
        <begin position="1"/>
        <end position="21"/>
    </location>
</feature>
<feature type="chain" id="PRO_5043842898" evidence="1">
    <location>
        <begin position="22"/>
        <end position="244"/>
    </location>
</feature>
<comment type="caution">
    <text evidence="2">The sequence shown here is derived from an EMBL/GenBank/DDBJ whole genome shotgun (WGS) entry which is preliminary data.</text>
</comment>
<dbReference type="AlphaFoldDB" id="A0AAV5TTM5"/>
<keyword evidence="1" id="KW-0732">Signal</keyword>
<keyword evidence="3" id="KW-1185">Reference proteome</keyword>
<proteinExistence type="predicted"/>
<dbReference type="PANTHER" id="PTHR34401">
    <property type="entry name" value="PROTEIN CBG12388-RELATED"/>
    <property type="match status" value="1"/>
</dbReference>
<evidence type="ECO:0000256" key="1">
    <source>
        <dbReference type="SAM" id="SignalP"/>
    </source>
</evidence>
<gene>
    <name evidence="2" type="ORF">PENTCL1PPCAC_19931</name>
</gene>
<evidence type="ECO:0000313" key="3">
    <source>
        <dbReference type="Proteomes" id="UP001432027"/>
    </source>
</evidence>
<protein>
    <submittedName>
        <fullName evidence="2">Uncharacterized protein</fullName>
    </submittedName>
</protein>